<comment type="caution">
    <text evidence="1">The sequence shown here is derived from an EMBL/GenBank/DDBJ whole genome shotgun (WGS) entry which is preliminary data.</text>
</comment>
<dbReference type="Proteomes" id="UP001143480">
    <property type="component" value="Unassembled WGS sequence"/>
</dbReference>
<evidence type="ECO:0000313" key="1">
    <source>
        <dbReference type="EMBL" id="GLK99256.1"/>
    </source>
</evidence>
<name>A0A9W6KE70_9ACTN</name>
<reference evidence="1" key="1">
    <citation type="journal article" date="2014" name="Int. J. Syst. Evol. Microbiol.">
        <title>Complete genome sequence of Corynebacterium casei LMG S-19264T (=DSM 44701T), isolated from a smear-ripened cheese.</title>
        <authorList>
            <consortium name="US DOE Joint Genome Institute (JGI-PGF)"/>
            <person name="Walter F."/>
            <person name="Albersmeier A."/>
            <person name="Kalinowski J."/>
            <person name="Ruckert C."/>
        </authorList>
    </citation>
    <scope>NUCLEOTIDE SEQUENCE</scope>
    <source>
        <strain evidence="1">VKM Ac-1321</strain>
    </source>
</reference>
<organism evidence="1 2">
    <name type="scientific">Dactylosporangium matsuzakiense</name>
    <dbReference type="NCBI Taxonomy" id="53360"/>
    <lineage>
        <taxon>Bacteria</taxon>
        <taxon>Bacillati</taxon>
        <taxon>Actinomycetota</taxon>
        <taxon>Actinomycetes</taxon>
        <taxon>Micromonosporales</taxon>
        <taxon>Micromonosporaceae</taxon>
        <taxon>Dactylosporangium</taxon>
    </lineage>
</organism>
<evidence type="ECO:0000313" key="2">
    <source>
        <dbReference type="Proteomes" id="UP001143480"/>
    </source>
</evidence>
<dbReference type="RefSeq" id="WP_271188915.1">
    <property type="nucleotide sequence ID" value="NZ_BSFP01000003.1"/>
</dbReference>
<sequence length="83" mass="8792">MGPVASGDLPLSGAAEIYLGRAPGSVPWALDASGTTIVKSPWRIEGTVYWNRFDEELLAVLNSDEILFAGPPDVEPEALPSLP</sequence>
<dbReference type="AlphaFoldDB" id="A0A9W6KE70"/>
<reference evidence="1" key="2">
    <citation type="submission" date="2023-01" db="EMBL/GenBank/DDBJ databases">
        <authorList>
            <person name="Sun Q."/>
            <person name="Evtushenko L."/>
        </authorList>
    </citation>
    <scope>NUCLEOTIDE SEQUENCE</scope>
    <source>
        <strain evidence="1">VKM Ac-1321</strain>
    </source>
</reference>
<gene>
    <name evidence="1" type="ORF">GCM10017581_009970</name>
</gene>
<dbReference type="EMBL" id="BSFP01000003">
    <property type="protein sequence ID" value="GLK99256.1"/>
    <property type="molecule type" value="Genomic_DNA"/>
</dbReference>
<accession>A0A9W6KE70</accession>
<proteinExistence type="predicted"/>
<protein>
    <submittedName>
        <fullName evidence="1">Uncharacterized protein</fullName>
    </submittedName>
</protein>
<keyword evidence="2" id="KW-1185">Reference proteome</keyword>